<evidence type="ECO:0000313" key="3">
    <source>
        <dbReference type="Proteomes" id="UP000306509"/>
    </source>
</evidence>
<sequence precursor="true">MRRKNTAKKVLGTLTAAALCMSMTIPAMAATTNSGGDVVTVPGGTDVYAGVVVDDETNADARIRVTVPTVFAFVVNGTLDAAKQNNPLSSTDGTILLPNVKVNVLDPTSNSSDYEIAVEQDSTMTFTNYSTKANTGGGRDGIPVNLTGAIENKGSDKERNYWKHSANAQGFKEFTLSLESQKFSKAAGANTFEMANAVVLDAPDVSDAANVDATTKLAKTGAAKDLAFDVQVGGKRGDYKQIEQSAKVGTIVWTVGYEVDNTTNSIPTAPSNDFSETN</sequence>
<dbReference type="STRING" id="180332.GCA_000797495_03355"/>
<gene>
    <name evidence="2" type="ORF">DSM106044_03051</name>
</gene>
<evidence type="ECO:0000313" key="2">
    <source>
        <dbReference type="EMBL" id="TLC99961.1"/>
    </source>
</evidence>
<reference evidence="2 3" key="1">
    <citation type="journal article" date="2019" name="Anaerobe">
        <title>Detection of Robinsoniella peoriensis in multiple bone samples of a trauma patient.</title>
        <authorList>
            <person name="Schrottner P."/>
            <person name="Hartwich K."/>
            <person name="Bunk B."/>
            <person name="Schober I."/>
            <person name="Helbig S."/>
            <person name="Rudolph W.W."/>
            <person name="Gunzer F."/>
        </authorList>
    </citation>
    <scope>NUCLEOTIDE SEQUENCE [LARGE SCALE GENOMIC DNA]</scope>
    <source>
        <strain evidence="2 3">DSM 106044</strain>
    </source>
</reference>
<keyword evidence="3" id="KW-1185">Reference proteome</keyword>
<evidence type="ECO:0000256" key="1">
    <source>
        <dbReference type="SAM" id="SignalP"/>
    </source>
</evidence>
<dbReference type="RefSeq" id="WP_138002802.1">
    <property type="nucleotide sequence ID" value="NZ_QGQD01000060.1"/>
</dbReference>
<protein>
    <recommendedName>
        <fullName evidence="4">WxL domain-containing protein</fullName>
    </recommendedName>
</protein>
<comment type="caution">
    <text evidence="2">The sequence shown here is derived from an EMBL/GenBank/DDBJ whole genome shotgun (WGS) entry which is preliminary data.</text>
</comment>
<organism evidence="2 3">
    <name type="scientific">Robinsoniella peoriensis</name>
    <dbReference type="NCBI Taxonomy" id="180332"/>
    <lineage>
        <taxon>Bacteria</taxon>
        <taxon>Bacillati</taxon>
        <taxon>Bacillota</taxon>
        <taxon>Clostridia</taxon>
        <taxon>Lachnospirales</taxon>
        <taxon>Lachnospiraceae</taxon>
        <taxon>Robinsoniella</taxon>
    </lineage>
</organism>
<dbReference type="Proteomes" id="UP000306509">
    <property type="component" value="Unassembled WGS sequence"/>
</dbReference>
<proteinExistence type="predicted"/>
<dbReference type="EMBL" id="QGQD01000060">
    <property type="protein sequence ID" value="TLC99961.1"/>
    <property type="molecule type" value="Genomic_DNA"/>
</dbReference>
<accession>A0A4U8Q549</accession>
<feature type="signal peptide" evidence="1">
    <location>
        <begin position="1"/>
        <end position="29"/>
    </location>
</feature>
<keyword evidence="1" id="KW-0732">Signal</keyword>
<feature type="chain" id="PRO_5020393693" description="WxL domain-containing protein" evidence="1">
    <location>
        <begin position="30"/>
        <end position="278"/>
    </location>
</feature>
<dbReference type="AlphaFoldDB" id="A0A4U8Q549"/>
<evidence type="ECO:0008006" key="4">
    <source>
        <dbReference type="Google" id="ProtNLM"/>
    </source>
</evidence>
<name>A0A4U8Q549_9FIRM</name>